<evidence type="ECO:0000256" key="1">
    <source>
        <dbReference type="SAM" id="Phobius"/>
    </source>
</evidence>
<keyword evidence="1" id="KW-0812">Transmembrane</keyword>
<reference evidence="3" key="2">
    <citation type="journal article" date="2017" name="Nat. Plants">
        <title>The Aegilops tauschii genome reveals multiple impacts of transposons.</title>
        <authorList>
            <person name="Zhao G."/>
            <person name="Zou C."/>
            <person name="Li K."/>
            <person name="Wang K."/>
            <person name="Li T."/>
            <person name="Gao L."/>
            <person name="Zhang X."/>
            <person name="Wang H."/>
            <person name="Yang Z."/>
            <person name="Liu X."/>
            <person name="Jiang W."/>
            <person name="Mao L."/>
            <person name="Kong X."/>
            <person name="Jiao Y."/>
            <person name="Jia J."/>
        </authorList>
    </citation>
    <scope>NUCLEOTIDE SEQUENCE [LARGE SCALE GENOMIC DNA]</scope>
    <source>
        <strain evidence="3">cv. AL8/78</strain>
    </source>
</reference>
<evidence type="ECO:0000313" key="2">
    <source>
        <dbReference type="EnsemblPlants" id="AET2Gv21238000.12"/>
    </source>
</evidence>
<reference evidence="2" key="5">
    <citation type="journal article" date="2021" name="G3 (Bethesda)">
        <title>Aegilops tauschii genome assembly Aet v5.0 features greater sequence contiguity and improved annotation.</title>
        <authorList>
            <person name="Wang L."/>
            <person name="Zhu T."/>
            <person name="Rodriguez J.C."/>
            <person name="Deal K.R."/>
            <person name="Dubcovsky J."/>
            <person name="McGuire P.E."/>
            <person name="Lux T."/>
            <person name="Spannagl M."/>
            <person name="Mayer K.F.X."/>
            <person name="Baldrich P."/>
            <person name="Meyers B.C."/>
            <person name="Huo N."/>
            <person name="Gu Y.Q."/>
            <person name="Zhou H."/>
            <person name="Devos K.M."/>
            <person name="Bennetzen J.L."/>
            <person name="Unver T."/>
            <person name="Budak H."/>
            <person name="Gulick P.J."/>
            <person name="Galiba G."/>
            <person name="Kalapos B."/>
            <person name="Nelson D.R."/>
            <person name="Li P."/>
            <person name="You F.M."/>
            <person name="Luo M.C."/>
            <person name="Dvorak J."/>
        </authorList>
    </citation>
    <scope>NUCLEOTIDE SEQUENCE [LARGE SCALE GENOMIC DNA]</scope>
    <source>
        <strain evidence="2">cv. AL8/78</strain>
    </source>
</reference>
<dbReference type="EnsemblPlants" id="AET2Gv21238000.12">
    <property type="protein sequence ID" value="AET2Gv21238000.12"/>
    <property type="gene ID" value="AET2Gv21238000"/>
</dbReference>
<dbReference type="Gramene" id="AET2Gv21238000.12">
    <property type="protein sequence ID" value="AET2Gv21238000.12"/>
    <property type="gene ID" value="AET2Gv21238000"/>
</dbReference>
<reference evidence="2" key="3">
    <citation type="journal article" date="2017" name="Nature">
        <title>Genome sequence of the progenitor of the wheat D genome Aegilops tauschii.</title>
        <authorList>
            <person name="Luo M.C."/>
            <person name="Gu Y.Q."/>
            <person name="Puiu D."/>
            <person name="Wang H."/>
            <person name="Twardziok S.O."/>
            <person name="Deal K.R."/>
            <person name="Huo N."/>
            <person name="Zhu T."/>
            <person name="Wang L."/>
            <person name="Wang Y."/>
            <person name="McGuire P.E."/>
            <person name="Liu S."/>
            <person name="Long H."/>
            <person name="Ramasamy R.K."/>
            <person name="Rodriguez J.C."/>
            <person name="Van S.L."/>
            <person name="Yuan L."/>
            <person name="Wang Z."/>
            <person name="Xia Z."/>
            <person name="Xiao L."/>
            <person name="Anderson O.D."/>
            <person name="Ouyang S."/>
            <person name="Liang Y."/>
            <person name="Zimin A.V."/>
            <person name="Pertea G."/>
            <person name="Qi P."/>
            <person name="Bennetzen J.L."/>
            <person name="Dai X."/>
            <person name="Dawson M.W."/>
            <person name="Muller H.G."/>
            <person name="Kugler K."/>
            <person name="Rivarola-Duarte L."/>
            <person name="Spannagl M."/>
            <person name="Mayer K.F.X."/>
            <person name="Lu F.H."/>
            <person name="Bevan M.W."/>
            <person name="Leroy P."/>
            <person name="Li P."/>
            <person name="You F.M."/>
            <person name="Sun Q."/>
            <person name="Liu Z."/>
            <person name="Lyons E."/>
            <person name="Wicker T."/>
            <person name="Salzberg S.L."/>
            <person name="Devos K.M."/>
            <person name="Dvorak J."/>
        </authorList>
    </citation>
    <scope>NUCLEOTIDE SEQUENCE [LARGE SCALE GENOMIC DNA]</scope>
    <source>
        <strain evidence="2">cv. AL8/78</strain>
    </source>
</reference>
<organism evidence="2 3">
    <name type="scientific">Aegilops tauschii subsp. strangulata</name>
    <name type="common">Goatgrass</name>
    <dbReference type="NCBI Taxonomy" id="200361"/>
    <lineage>
        <taxon>Eukaryota</taxon>
        <taxon>Viridiplantae</taxon>
        <taxon>Streptophyta</taxon>
        <taxon>Embryophyta</taxon>
        <taxon>Tracheophyta</taxon>
        <taxon>Spermatophyta</taxon>
        <taxon>Magnoliopsida</taxon>
        <taxon>Liliopsida</taxon>
        <taxon>Poales</taxon>
        <taxon>Poaceae</taxon>
        <taxon>BOP clade</taxon>
        <taxon>Pooideae</taxon>
        <taxon>Triticodae</taxon>
        <taxon>Triticeae</taxon>
        <taxon>Triticinae</taxon>
        <taxon>Aegilops</taxon>
    </lineage>
</organism>
<feature type="transmembrane region" description="Helical" evidence="1">
    <location>
        <begin position="12"/>
        <end position="34"/>
    </location>
</feature>
<sequence length="60" mass="6448">IHATSIQGIFRFIYTLLSLGIIMCLLTCSGHIAAETANSPCLSCVSFLASDTRSCVSVFY</sequence>
<reference evidence="2" key="4">
    <citation type="submission" date="2019-03" db="UniProtKB">
        <authorList>
            <consortium name="EnsemblPlants"/>
        </authorList>
    </citation>
    <scope>IDENTIFICATION</scope>
</reference>
<keyword evidence="1" id="KW-1133">Transmembrane helix</keyword>
<evidence type="ECO:0000313" key="3">
    <source>
        <dbReference type="Proteomes" id="UP000015105"/>
    </source>
</evidence>
<reference evidence="3" key="1">
    <citation type="journal article" date="2014" name="Science">
        <title>Ancient hybridizations among the ancestral genomes of bread wheat.</title>
        <authorList>
            <consortium name="International Wheat Genome Sequencing Consortium,"/>
            <person name="Marcussen T."/>
            <person name="Sandve S.R."/>
            <person name="Heier L."/>
            <person name="Spannagl M."/>
            <person name="Pfeifer M."/>
            <person name="Jakobsen K.S."/>
            <person name="Wulff B.B."/>
            <person name="Steuernagel B."/>
            <person name="Mayer K.F."/>
            <person name="Olsen O.A."/>
        </authorList>
    </citation>
    <scope>NUCLEOTIDE SEQUENCE [LARGE SCALE GENOMIC DNA]</scope>
    <source>
        <strain evidence="3">cv. AL8/78</strain>
    </source>
</reference>
<protein>
    <submittedName>
        <fullName evidence="2">Uncharacterized protein</fullName>
    </submittedName>
</protein>
<dbReference type="AlphaFoldDB" id="A0A453DGV9"/>
<name>A0A453DGV9_AEGTS</name>
<keyword evidence="3" id="KW-1185">Reference proteome</keyword>
<accession>A0A453DGV9</accession>
<proteinExistence type="predicted"/>
<keyword evidence="1" id="KW-0472">Membrane</keyword>
<dbReference type="Proteomes" id="UP000015105">
    <property type="component" value="Chromosome 2D"/>
</dbReference>